<evidence type="ECO:0000256" key="1">
    <source>
        <dbReference type="SAM" id="MobiDB-lite"/>
    </source>
</evidence>
<evidence type="ECO:0000313" key="3">
    <source>
        <dbReference type="Proteomes" id="UP000257014"/>
    </source>
</evidence>
<proteinExistence type="predicted"/>
<gene>
    <name evidence="2" type="ORF">C6P37_01805</name>
</gene>
<name>A0A3E0K8C4_9BACI</name>
<dbReference type="Proteomes" id="UP000257014">
    <property type="component" value="Unassembled WGS sequence"/>
</dbReference>
<feature type="compositionally biased region" description="Basic and acidic residues" evidence="1">
    <location>
        <begin position="41"/>
        <end position="55"/>
    </location>
</feature>
<comment type="caution">
    <text evidence="2">The sequence shown here is derived from an EMBL/GenBank/DDBJ whole genome shotgun (WGS) entry which is preliminary data.</text>
</comment>
<dbReference type="AlphaFoldDB" id="A0A3E0K8C4"/>
<sequence>MPVGGNQGRENRNPSAFPSKFFIPQGPLDFLLFERNFSSGKREEEPCGQLPKKENGMAGRPGKADLL</sequence>
<feature type="region of interest" description="Disordered" evidence="1">
    <location>
        <begin position="41"/>
        <end position="67"/>
    </location>
</feature>
<dbReference type="EMBL" id="QEWE01000007">
    <property type="protein sequence ID" value="REJ31095.1"/>
    <property type="molecule type" value="Genomic_DNA"/>
</dbReference>
<organism evidence="2 3">
    <name type="scientific">Caldibacillus debilis</name>
    <dbReference type="NCBI Taxonomy" id="301148"/>
    <lineage>
        <taxon>Bacteria</taxon>
        <taxon>Bacillati</taxon>
        <taxon>Bacillota</taxon>
        <taxon>Bacilli</taxon>
        <taxon>Bacillales</taxon>
        <taxon>Bacillaceae</taxon>
        <taxon>Caldibacillus</taxon>
    </lineage>
</organism>
<evidence type="ECO:0000313" key="2">
    <source>
        <dbReference type="EMBL" id="REJ31095.1"/>
    </source>
</evidence>
<protein>
    <submittedName>
        <fullName evidence="2">Uncharacterized protein</fullName>
    </submittedName>
</protein>
<reference evidence="2 3" key="1">
    <citation type="submission" date="2018-03" db="EMBL/GenBank/DDBJ databases">
        <authorList>
            <person name="Keele B.F."/>
        </authorList>
    </citation>
    <scope>NUCLEOTIDE SEQUENCE [LARGE SCALE GENOMIC DNA]</scope>
    <source>
        <strain evidence="2">ZCTH4_d</strain>
    </source>
</reference>
<accession>A0A3E0K8C4</accession>